<evidence type="ECO:0000256" key="4">
    <source>
        <dbReference type="ARBA" id="ARBA00022448"/>
    </source>
</evidence>
<evidence type="ECO:0000256" key="8">
    <source>
        <dbReference type="ARBA" id="ARBA00022927"/>
    </source>
</evidence>
<keyword evidence="8" id="KW-0653">Protein transport</keyword>
<dbReference type="InterPro" id="IPR052570">
    <property type="entry name" value="FliJ"/>
</dbReference>
<dbReference type="STRING" id="1123010.SAMN02745724_01214"/>
<dbReference type="GO" id="GO:0015031">
    <property type="term" value="P:protein transport"/>
    <property type="evidence" value="ECO:0007669"/>
    <property type="project" value="UniProtKB-KW"/>
</dbReference>
<organism evidence="11 12">
    <name type="scientific">Pseudoalteromonas denitrificans DSM 6059</name>
    <dbReference type="NCBI Taxonomy" id="1123010"/>
    <lineage>
        <taxon>Bacteria</taxon>
        <taxon>Pseudomonadati</taxon>
        <taxon>Pseudomonadota</taxon>
        <taxon>Gammaproteobacteria</taxon>
        <taxon>Alteromonadales</taxon>
        <taxon>Pseudoalteromonadaceae</taxon>
        <taxon>Pseudoalteromonas</taxon>
    </lineage>
</organism>
<keyword evidence="12" id="KW-1185">Reference proteome</keyword>
<keyword evidence="11" id="KW-0282">Flagellum</keyword>
<evidence type="ECO:0000256" key="9">
    <source>
        <dbReference type="ARBA" id="ARBA00023136"/>
    </source>
</evidence>
<dbReference type="RefSeq" id="WP_091981583.1">
    <property type="nucleotide sequence ID" value="NZ_FOLO01000006.1"/>
</dbReference>
<dbReference type="InterPro" id="IPR012823">
    <property type="entry name" value="Flagell_FliJ"/>
</dbReference>
<dbReference type="Gene3D" id="1.10.287.1700">
    <property type="match status" value="1"/>
</dbReference>
<dbReference type="Proteomes" id="UP000198862">
    <property type="component" value="Unassembled WGS sequence"/>
</dbReference>
<keyword evidence="11" id="KW-0969">Cilium</keyword>
<evidence type="ECO:0000256" key="2">
    <source>
        <dbReference type="ARBA" id="ARBA00010004"/>
    </source>
</evidence>
<sequence>MALKQLELVLKITNDKEEKLRMEYLKSQQYLIENREKLTGLSEFRFDYMKQLQLKGEAGLSGANYSHFQSFITKIENAMDQQVQVINTAKQVVAQRQEIWLEQQMKAKAIEKLIAKKQALKTAKLNKAEQIDLDELTTNQFIQRQRQL</sequence>
<dbReference type="PANTHER" id="PTHR38786">
    <property type="entry name" value="FLAGELLAR FLIJ PROTEIN"/>
    <property type="match status" value="1"/>
</dbReference>
<evidence type="ECO:0000256" key="1">
    <source>
        <dbReference type="ARBA" id="ARBA00004413"/>
    </source>
</evidence>
<dbReference type="AlphaFoldDB" id="A0A1I1HJ32"/>
<dbReference type="InterPro" id="IPR053716">
    <property type="entry name" value="Flag_assembly_chemotaxis_eff"/>
</dbReference>
<accession>A0A1I1HJ32</accession>
<evidence type="ECO:0000256" key="10">
    <source>
        <dbReference type="ARBA" id="ARBA00023225"/>
    </source>
</evidence>
<evidence type="ECO:0000256" key="5">
    <source>
        <dbReference type="ARBA" id="ARBA00022475"/>
    </source>
</evidence>
<evidence type="ECO:0000256" key="3">
    <source>
        <dbReference type="ARBA" id="ARBA00020392"/>
    </source>
</evidence>
<dbReference type="NCBIfam" id="TIGR02473">
    <property type="entry name" value="flagell_FliJ"/>
    <property type="match status" value="1"/>
</dbReference>
<dbReference type="GO" id="GO:0071973">
    <property type="term" value="P:bacterial-type flagellum-dependent cell motility"/>
    <property type="evidence" value="ECO:0007669"/>
    <property type="project" value="InterPro"/>
</dbReference>
<dbReference type="EMBL" id="FOLO01000006">
    <property type="protein sequence ID" value="SFC23572.1"/>
    <property type="molecule type" value="Genomic_DNA"/>
</dbReference>
<dbReference type="GO" id="GO:0005886">
    <property type="term" value="C:plasma membrane"/>
    <property type="evidence" value="ECO:0007669"/>
    <property type="project" value="UniProtKB-SubCell"/>
</dbReference>
<proteinExistence type="inferred from homology"/>
<evidence type="ECO:0000256" key="7">
    <source>
        <dbReference type="ARBA" id="ARBA00022795"/>
    </source>
</evidence>
<dbReference type="GO" id="GO:0044781">
    <property type="term" value="P:bacterial-type flagellum organization"/>
    <property type="evidence" value="ECO:0007669"/>
    <property type="project" value="UniProtKB-KW"/>
</dbReference>
<evidence type="ECO:0000313" key="11">
    <source>
        <dbReference type="EMBL" id="SFC23572.1"/>
    </source>
</evidence>
<gene>
    <name evidence="11" type="ORF">SAMN02745724_01214</name>
</gene>
<keyword evidence="11" id="KW-0966">Cell projection</keyword>
<keyword evidence="6" id="KW-0145">Chemotaxis</keyword>
<keyword evidence="5" id="KW-1003">Cell membrane</keyword>
<keyword evidence="10" id="KW-1006">Bacterial flagellum protein export</keyword>
<reference evidence="11 12" key="1">
    <citation type="submission" date="2016-10" db="EMBL/GenBank/DDBJ databases">
        <authorList>
            <person name="de Groot N.N."/>
        </authorList>
    </citation>
    <scope>NUCLEOTIDE SEQUENCE [LARGE SCALE GENOMIC DNA]</scope>
    <source>
        <strain evidence="11 12">DSM 6059</strain>
    </source>
</reference>
<keyword evidence="7" id="KW-1005">Bacterial flagellum biogenesis</keyword>
<dbReference type="OrthoDB" id="7063004at2"/>
<evidence type="ECO:0000256" key="6">
    <source>
        <dbReference type="ARBA" id="ARBA00022500"/>
    </source>
</evidence>
<protein>
    <recommendedName>
        <fullName evidence="3">Flagellar FliJ protein</fullName>
    </recommendedName>
</protein>
<keyword evidence="4" id="KW-0813">Transport</keyword>
<dbReference type="PANTHER" id="PTHR38786:SF1">
    <property type="entry name" value="FLAGELLAR FLIJ PROTEIN"/>
    <property type="match status" value="1"/>
</dbReference>
<keyword evidence="9" id="KW-0472">Membrane</keyword>
<dbReference type="Pfam" id="PF02050">
    <property type="entry name" value="FliJ"/>
    <property type="match status" value="1"/>
</dbReference>
<dbReference type="GO" id="GO:0009288">
    <property type="term" value="C:bacterial-type flagellum"/>
    <property type="evidence" value="ECO:0007669"/>
    <property type="project" value="InterPro"/>
</dbReference>
<comment type="subcellular location">
    <subcellularLocation>
        <location evidence="1">Cell membrane</location>
        <topology evidence="1">Peripheral membrane protein</topology>
        <orientation evidence="1">Cytoplasmic side</orientation>
    </subcellularLocation>
</comment>
<evidence type="ECO:0000313" key="12">
    <source>
        <dbReference type="Proteomes" id="UP000198862"/>
    </source>
</evidence>
<comment type="similarity">
    <text evidence="2">Belongs to the FliJ family.</text>
</comment>
<dbReference type="GO" id="GO:0006935">
    <property type="term" value="P:chemotaxis"/>
    <property type="evidence" value="ECO:0007669"/>
    <property type="project" value="UniProtKB-KW"/>
</dbReference>
<name>A0A1I1HJ32_9GAMM</name>